<evidence type="ECO:0000313" key="10">
    <source>
        <dbReference type="EMBL" id="CAH0406620.1"/>
    </source>
</evidence>
<dbReference type="PRINTS" id="PR00705">
    <property type="entry name" value="PAPAIN"/>
</dbReference>
<dbReference type="SMART" id="SM00848">
    <property type="entry name" value="Inhibitor_I29"/>
    <property type="match status" value="1"/>
</dbReference>
<gene>
    <name evidence="10" type="ORF">CHILSU_LOCUS10001</name>
</gene>
<evidence type="ECO:0000256" key="3">
    <source>
        <dbReference type="ARBA" id="ARBA00022801"/>
    </source>
</evidence>
<dbReference type="InterPro" id="IPR013128">
    <property type="entry name" value="Peptidase_C1A"/>
</dbReference>
<evidence type="ECO:0000256" key="5">
    <source>
        <dbReference type="ARBA" id="ARBA00023145"/>
    </source>
</evidence>
<dbReference type="Gene3D" id="3.90.70.10">
    <property type="entry name" value="Cysteine proteinases"/>
    <property type="match status" value="1"/>
</dbReference>
<evidence type="ECO:0000256" key="4">
    <source>
        <dbReference type="ARBA" id="ARBA00022807"/>
    </source>
</evidence>
<dbReference type="InterPro" id="IPR013201">
    <property type="entry name" value="Prot_inhib_I29"/>
</dbReference>
<evidence type="ECO:0000313" key="11">
    <source>
        <dbReference type="Proteomes" id="UP001153292"/>
    </source>
</evidence>
<accession>A0ABN8BFL0</accession>
<protein>
    <submittedName>
        <fullName evidence="10">Uncharacterized protein</fullName>
    </submittedName>
</protein>
<dbReference type="InterPro" id="IPR038765">
    <property type="entry name" value="Papain-like_cys_pep_sf"/>
</dbReference>
<evidence type="ECO:0000259" key="9">
    <source>
        <dbReference type="SMART" id="SM00848"/>
    </source>
</evidence>
<keyword evidence="7" id="KW-0732">Signal</keyword>
<dbReference type="InterPro" id="IPR000169">
    <property type="entry name" value="Pept_cys_AS"/>
</dbReference>
<keyword evidence="5" id="KW-0865">Zymogen</keyword>
<dbReference type="EMBL" id="OU963899">
    <property type="protein sequence ID" value="CAH0406620.1"/>
    <property type="molecule type" value="Genomic_DNA"/>
</dbReference>
<dbReference type="Pfam" id="PF08246">
    <property type="entry name" value="Inhibitor_I29"/>
    <property type="match status" value="1"/>
</dbReference>
<feature type="chain" id="PRO_5046059374" evidence="7">
    <location>
        <begin position="18"/>
        <end position="545"/>
    </location>
</feature>
<feature type="domain" description="Cathepsin propeptide inhibitor" evidence="9">
    <location>
        <begin position="241"/>
        <end position="297"/>
    </location>
</feature>
<evidence type="ECO:0000256" key="2">
    <source>
        <dbReference type="ARBA" id="ARBA00022670"/>
    </source>
</evidence>
<dbReference type="PROSITE" id="PS00640">
    <property type="entry name" value="THIOL_PROTEASE_ASN"/>
    <property type="match status" value="1"/>
</dbReference>
<organism evidence="10 11">
    <name type="scientific">Chilo suppressalis</name>
    <name type="common">Asiatic rice borer moth</name>
    <dbReference type="NCBI Taxonomy" id="168631"/>
    <lineage>
        <taxon>Eukaryota</taxon>
        <taxon>Metazoa</taxon>
        <taxon>Ecdysozoa</taxon>
        <taxon>Arthropoda</taxon>
        <taxon>Hexapoda</taxon>
        <taxon>Insecta</taxon>
        <taxon>Pterygota</taxon>
        <taxon>Neoptera</taxon>
        <taxon>Endopterygota</taxon>
        <taxon>Lepidoptera</taxon>
        <taxon>Glossata</taxon>
        <taxon>Ditrysia</taxon>
        <taxon>Pyraloidea</taxon>
        <taxon>Crambidae</taxon>
        <taxon>Crambinae</taxon>
        <taxon>Chilo</taxon>
    </lineage>
</organism>
<proteinExistence type="inferred from homology"/>
<dbReference type="SUPFAM" id="SSF54001">
    <property type="entry name" value="Cysteine proteinases"/>
    <property type="match status" value="1"/>
</dbReference>
<comment type="similarity">
    <text evidence="1">Belongs to the peptidase C1 family.</text>
</comment>
<dbReference type="PROSITE" id="PS00139">
    <property type="entry name" value="THIOL_PROTEASE_CYS"/>
    <property type="match status" value="1"/>
</dbReference>
<dbReference type="InterPro" id="IPR025661">
    <property type="entry name" value="Pept_asp_AS"/>
</dbReference>
<keyword evidence="11" id="KW-1185">Reference proteome</keyword>
<dbReference type="InterPro" id="IPR000668">
    <property type="entry name" value="Peptidase_C1A_C"/>
</dbReference>
<feature type="signal peptide" evidence="7">
    <location>
        <begin position="1"/>
        <end position="17"/>
    </location>
</feature>
<keyword evidence="3" id="KW-0378">Hydrolase</keyword>
<dbReference type="InterPro" id="IPR039417">
    <property type="entry name" value="Peptidase_C1A_papain-like"/>
</dbReference>
<dbReference type="Pfam" id="PF00112">
    <property type="entry name" value="Peptidase_C1"/>
    <property type="match status" value="1"/>
</dbReference>
<evidence type="ECO:0000256" key="7">
    <source>
        <dbReference type="SAM" id="SignalP"/>
    </source>
</evidence>
<dbReference type="SMART" id="SM00645">
    <property type="entry name" value="Pept_C1"/>
    <property type="match status" value="1"/>
</dbReference>
<keyword evidence="6" id="KW-1015">Disulfide bond</keyword>
<dbReference type="PANTHER" id="PTHR12411">
    <property type="entry name" value="CYSTEINE PROTEASE FAMILY C1-RELATED"/>
    <property type="match status" value="1"/>
</dbReference>
<reference evidence="10" key="1">
    <citation type="submission" date="2021-12" db="EMBL/GenBank/DDBJ databases">
        <authorList>
            <person name="King R."/>
        </authorList>
    </citation>
    <scope>NUCLEOTIDE SEQUENCE</scope>
</reference>
<evidence type="ECO:0000256" key="6">
    <source>
        <dbReference type="ARBA" id="ARBA00023157"/>
    </source>
</evidence>
<dbReference type="Proteomes" id="UP001153292">
    <property type="component" value="Chromosome 6"/>
</dbReference>
<sequence length="545" mass="61893">MWFFNILFVATILLVSGKSVKDDDLKPDLDWPASYTFDALRIYLTAGFSEDYQVWRTERKSRIDYNSGAVKSIVDRAKTVGGVAYKIHPEADEDGDSKYVCEQVRGRMFHRISLEDVLPSTTDFEEVGTEIISDTETTKFLLEELEENIQSKKTLWASYNQGKKIWLPKKYEIEQYNTWIGSKDKHEIWEFTNVKTEVADSIFDVDKYCDEIREISLKDDAVTKDLLFVNPEDDKHVDYVFKRFKKTHNKKYDVDGEHEMRRTIFKNNMRLVKMINGQNLGYKLTINKFSDRTPAERFKYTGLLRRPQGKKGTIRFPYTSEKLKEIAETLPEEYDTRLYGLVGTVKNQEECGSCWTFGTTAAVEGAVARANTGKFVTLSNQAIIDCAWAYGAAGCNGGSDTAAYGWIIDNGMPTQAEYGDYANRDGICHIRNMTKLYNIKGFVDVIPNSVNALKVALINHGPLSVSVNVNKQFQSYAGGVFYDSQCDPTVLNHEVSLVGYGEQDGDTFWILKNSWGPEWGIDGYMHISARDNTCGVATEPSYAVI</sequence>
<evidence type="ECO:0000256" key="1">
    <source>
        <dbReference type="ARBA" id="ARBA00008455"/>
    </source>
</evidence>
<keyword evidence="2" id="KW-0645">Protease</keyword>
<dbReference type="CDD" id="cd02248">
    <property type="entry name" value="Peptidase_C1A"/>
    <property type="match status" value="1"/>
</dbReference>
<name>A0ABN8BFL0_CHISP</name>
<feature type="domain" description="Peptidase C1A papain C-terminal" evidence="8">
    <location>
        <begin position="330"/>
        <end position="544"/>
    </location>
</feature>
<keyword evidence="4" id="KW-0788">Thiol protease</keyword>
<evidence type="ECO:0000259" key="8">
    <source>
        <dbReference type="SMART" id="SM00645"/>
    </source>
</evidence>